<name>A0A6V7UPG9_MELEN</name>
<accession>A0A6V7UPG9</accession>
<dbReference type="AlphaFoldDB" id="A0A6V7UPG9"/>
<dbReference type="EMBL" id="CAJEWN010000092">
    <property type="protein sequence ID" value="CAD2162583.1"/>
    <property type="molecule type" value="Genomic_DNA"/>
</dbReference>
<proteinExistence type="predicted"/>
<sequence length="59" mass="6497">MLYEKGKAPIPCVDKAKSSFCTNGSSKCKSPILFVKYAFIKLCCGTCYAIDPNFLPKKV</sequence>
<reference evidence="1 2" key="1">
    <citation type="submission" date="2020-08" db="EMBL/GenBank/DDBJ databases">
        <authorList>
            <person name="Koutsovoulos G."/>
            <person name="Danchin GJ E."/>
        </authorList>
    </citation>
    <scope>NUCLEOTIDE SEQUENCE [LARGE SCALE GENOMIC DNA]</scope>
</reference>
<organism evidence="1 2">
    <name type="scientific">Meloidogyne enterolobii</name>
    <name type="common">Root-knot nematode worm</name>
    <name type="synonym">Meloidogyne mayaguensis</name>
    <dbReference type="NCBI Taxonomy" id="390850"/>
    <lineage>
        <taxon>Eukaryota</taxon>
        <taxon>Metazoa</taxon>
        <taxon>Ecdysozoa</taxon>
        <taxon>Nematoda</taxon>
        <taxon>Chromadorea</taxon>
        <taxon>Rhabditida</taxon>
        <taxon>Tylenchina</taxon>
        <taxon>Tylenchomorpha</taxon>
        <taxon>Tylenchoidea</taxon>
        <taxon>Meloidogynidae</taxon>
        <taxon>Meloidogyninae</taxon>
        <taxon>Meloidogyne</taxon>
    </lineage>
</organism>
<dbReference type="Proteomes" id="UP000580250">
    <property type="component" value="Unassembled WGS sequence"/>
</dbReference>
<evidence type="ECO:0000313" key="1">
    <source>
        <dbReference type="EMBL" id="CAD2162583.1"/>
    </source>
</evidence>
<evidence type="ECO:0000313" key="2">
    <source>
        <dbReference type="Proteomes" id="UP000580250"/>
    </source>
</evidence>
<comment type="caution">
    <text evidence="1">The sequence shown here is derived from an EMBL/GenBank/DDBJ whole genome shotgun (WGS) entry which is preliminary data.</text>
</comment>
<gene>
    <name evidence="1" type="ORF">MENT_LOCUS15510</name>
</gene>
<protein>
    <submittedName>
        <fullName evidence="1">Uncharacterized protein</fullName>
    </submittedName>
</protein>